<evidence type="ECO:0000313" key="4">
    <source>
        <dbReference type="EMBL" id="EIM58029.1"/>
    </source>
</evidence>
<proteinExistence type="predicted"/>
<dbReference type="STRING" id="633697.EubceDRAFT1_2281"/>
<dbReference type="PANTHER" id="PTHR22916:SF51">
    <property type="entry name" value="GLYCOSYLTRANSFERASE EPSH-RELATED"/>
    <property type="match status" value="1"/>
</dbReference>
<keyword evidence="1" id="KW-0328">Glycosyltransferase</keyword>
<dbReference type="AlphaFoldDB" id="I5AW56"/>
<protein>
    <submittedName>
        <fullName evidence="4">Glycosyl transferase</fullName>
    </submittedName>
</protein>
<dbReference type="SUPFAM" id="SSF53448">
    <property type="entry name" value="Nucleotide-diphospho-sugar transferases"/>
    <property type="match status" value="1"/>
</dbReference>
<keyword evidence="2 4" id="KW-0808">Transferase</keyword>
<gene>
    <name evidence="4" type="ORF">EubceDRAFT1_2281</name>
</gene>
<dbReference type="Gene3D" id="3.90.550.10">
    <property type="entry name" value="Spore Coat Polysaccharide Biosynthesis Protein SpsA, Chain A"/>
    <property type="match status" value="1"/>
</dbReference>
<feature type="domain" description="Glycosyltransferase 2-like" evidence="3">
    <location>
        <begin position="3"/>
        <end position="172"/>
    </location>
</feature>
<keyword evidence="5" id="KW-1185">Reference proteome</keyword>
<evidence type="ECO:0000256" key="1">
    <source>
        <dbReference type="ARBA" id="ARBA00022676"/>
    </source>
</evidence>
<accession>I5AW56</accession>
<reference evidence="4 5" key="1">
    <citation type="submission" date="2010-08" db="EMBL/GenBank/DDBJ databases">
        <authorList>
            <consortium name="US DOE Joint Genome Institute (JGI-PGF)"/>
            <person name="Lucas S."/>
            <person name="Copeland A."/>
            <person name="Lapidus A."/>
            <person name="Cheng J.-F."/>
            <person name="Bruce D."/>
            <person name="Goodwin L."/>
            <person name="Pitluck S."/>
            <person name="Land M.L."/>
            <person name="Hauser L."/>
            <person name="Chang Y.-J."/>
            <person name="Anderson I.J."/>
            <person name="Johnson E."/>
            <person name="Mulhopadhyay B."/>
            <person name="Kyrpides N."/>
            <person name="Woyke T.J."/>
        </authorList>
    </citation>
    <scope>NUCLEOTIDE SEQUENCE [LARGE SCALE GENOMIC DNA]</scope>
    <source>
        <strain evidence="4 5">6</strain>
    </source>
</reference>
<dbReference type="EMBL" id="CM001487">
    <property type="protein sequence ID" value="EIM58029.1"/>
    <property type="molecule type" value="Genomic_DNA"/>
</dbReference>
<dbReference type="InterPro" id="IPR001173">
    <property type="entry name" value="Glyco_trans_2-like"/>
</dbReference>
<dbReference type="Proteomes" id="UP000005753">
    <property type="component" value="Chromosome"/>
</dbReference>
<dbReference type="eggNOG" id="COG1216">
    <property type="taxonomic scope" value="Bacteria"/>
</dbReference>
<dbReference type="OrthoDB" id="9802649at2"/>
<evidence type="ECO:0000256" key="2">
    <source>
        <dbReference type="ARBA" id="ARBA00022679"/>
    </source>
</evidence>
<dbReference type="CDD" id="cd00761">
    <property type="entry name" value="Glyco_tranf_GTA_type"/>
    <property type="match status" value="1"/>
</dbReference>
<dbReference type="HOGENOM" id="CLU_025996_25_4_9"/>
<evidence type="ECO:0000313" key="5">
    <source>
        <dbReference type="Proteomes" id="UP000005753"/>
    </source>
</evidence>
<dbReference type="PANTHER" id="PTHR22916">
    <property type="entry name" value="GLYCOSYLTRANSFERASE"/>
    <property type="match status" value="1"/>
</dbReference>
<name>I5AW56_EUBC6</name>
<organism evidence="4 5">
    <name type="scientific">Eubacterium cellulosolvens (strain ATCC 43171 / JCM 9499 / 6)</name>
    <name type="common">Cillobacterium cellulosolvens</name>
    <dbReference type="NCBI Taxonomy" id="633697"/>
    <lineage>
        <taxon>Bacteria</taxon>
        <taxon>Bacillati</taxon>
        <taxon>Bacillota</taxon>
        <taxon>Clostridia</taxon>
        <taxon>Eubacteriales</taxon>
        <taxon>Eubacteriaceae</taxon>
        <taxon>Eubacterium</taxon>
    </lineage>
</organism>
<dbReference type="InterPro" id="IPR029044">
    <property type="entry name" value="Nucleotide-diphossugar_trans"/>
</dbReference>
<evidence type="ECO:0000259" key="3">
    <source>
        <dbReference type="Pfam" id="PF00535"/>
    </source>
</evidence>
<sequence length="386" mass="44431">MLSVIVPVYQAEKYIEKCVNSILNQSVDDIEIVLVDDGSSDLSGQKCDSFASKDKRIVTIHSENKGPFFSRRLGVQHSSGDIITFVDADDWVDDDSYIELLKIWNEHQPDILMWNYRYNKDGDVVNHRHESGVYSQDEIIARIIPNMMWDIRTGERAIDPSLCCKFFKRELYLEITKDIDVRITLGEDAIVTYPALCLAKKLVITNKAYYHYRIHEDSCVRDYSEKKISELLNFKKNILMLFSRVYNKKDFSYQVDCYLRTFLQPMIKNWFGCDMVAQKYGLPYKTIKGIDCIKLYGAGEVGRSYRRSLEMTGYADVLGWYDKSIETSVMLDGYIVEPASAIVENPSIPILVAVKKEKTALEIKTELIEFGIAENMIVWGDPISIV</sequence>
<dbReference type="GO" id="GO:0016757">
    <property type="term" value="F:glycosyltransferase activity"/>
    <property type="evidence" value="ECO:0007669"/>
    <property type="project" value="UniProtKB-KW"/>
</dbReference>
<dbReference type="Pfam" id="PF00535">
    <property type="entry name" value="Glycos_transf_2"/>
    <property type="match status" value="1"/>
</dbReference>
<reference evidence="4 5" key="2">
    <citation type="submission" date="2012-02" db="EMBL/GenBank/DDBJ databases">
        <title>Improved High-Quality Draft sequence of Eubacterium cellulosolvens 6.</title>
        <authorList>
            <consortium name="US DOE Joint Genome Institute"/>
            <person name="Lucas S."/>
            <person name="Han J."/>
            <person name="Lapidus A."/>
            <person name="Cheng J.-F."/>
            <person name="Goodwin L."/>
            <person name="Pitluck S."/>
            <person name="Peters L."/>
            <person name="Mikhailova N."/>
            <person name="Gu W."/>
            <person name="Detter J.C."/>
            <person name="Han C."/>
            <person name="Tapia R."/>
            <person name="Land M."/>
            <person name="Hauser L."/>
            <person name="Kyrpides N."/>
            <person name="Ivanova N."/>
            <person name="Pagani I."/>
            <person name="Johnson E."/>
            <person name="Mukhopadhyay B."/>
            <person name="Anderson I."/>
            <person name="Woyke T."/>
        </authorList>
    </citation>
    <scope>NUCLEOTIDE SEQUENCE [LARGE SCALE GENOMIC DNA]</scope>
    <source>
        <strain evidence="4 5">6</strain>
    </source>
</reference>